<evidence type="ECO:0000313" key="2">
    <source>
        <dbReference type="Ensembl" id="ENSKMAP00000009710.1"/>
    </source>
</evidence>
<proteinExistence type="predicted"/>
<name>A0A3Q3A1N8_KRYMA</name>
<dbReference type="AlphaFoldDB" id="A0A3Q3A1N8"/>
<sequence length="98" mass="10981">MSCVLSSLYQGTSNSVFRALYKTKTGYYDVLELPPSATQAQIKNAYYKQSFIYHPDRNAGSDEATVRFSVISEAYTVLGNKQINKKEFFSKISSCALT</sequence>
<dbReference type="CDD" id="cd06257">
    <property type="entry name" value="DnaJ"/>
    <property type="match status" value="1"/>
</dbReference>
<dbReference type="PRINTS" id="PR00625">
    <property type="entry name" value="JDOMAIN"/>
</dbReference>
<dbReference type="PANTHER" id="PTHR44873">
    <property type="entry name" value="DNAJ HOMOLOG SUBFAMILY C MEMBER 30, MITOCHONDRIAL"/>
    <property type="match status" value="1"/>
</dbReference>
<dbReference type="OMA" id="FIVINEA"/>
<keyword evidence="3" id="KW-1185">Reference proteome</keyword>
<dbReference type="InterPro" id="IPR001623">
    <property type="entry name" value="DnaJ_domain"/>
</dbReference>
<dbReference type="InterPro" id="IPR036869">
    <property type="entry name" value="J_dom_sf"/>
</dbReference>
<dbReference type="PANTHER" id="PTHR44873:SF1">
    <property type="entry name" value="DNAJ HOMOLOG SUBFAMILY C MEMBER 30, MITOCHONDRIAL"/>
    <property type="match status" value="1"/>
</dbReference>
<feature type="domain" description="J" evidence="1">
    <location>
        <begin position="26"/>
        <end position="93"/>
    </location>
</feature>
<protein>
    <recommendedName>
        <fullName evidence="1">J domain-containing protein</fullName>
    </recommendedName>
</protein>
<reference evidence="2" key="2">
    <citation type="submission" date="2025-09" db="UniProtKB">
        <authorList>
            <consortium name="Ensembl"/>
        </authorList>
    </citation>
    <scope>IDENTIFICATION</scope>
</reference>
<organism evidence="2 3">
    <name type="scientific">Kryptolebias marmoratus</name>
    <name type="common">Mangrove killifish</name>
    <name type="synonym">Rivulus marmoratus</name>
    <dbReference type="NCBI Taxonomy" id="37003"/>
    <lineage>
        <taxon>Eukaryota</taxon>
        <taxon>Metazoa</taxon>
        <taxon>Chordata</taxon>
        <taxon>Craniata</taxon>
        <taxon>Vertebrata</taxon>
        <taxon>Euteleostomi</taxon>
        <taxon>Actinopterygii</taxon>
        <taxon>Neopterygii</taxon>
        <taxon>Teleostei</taxon>
        <taxon>Neoteleostei</taxon>
        <taxon>Acanthomorphata</taxon>
        <taxon>Ovalentaria</taxon>
        <taxon>Atherinomorphae</taxon>
        <taxon>Cyprinodontiformes</taxon>
        <taxon>Rivulidae</taxon>
        <taxon>Kryptolebias</taxon>
    </lineage>
</organism>
<dbReference type="SUPFAM" id="SSF46565">
    <property type="entry name" value="Chaperone J-domain"/>
    <property type="match status" value="1"/>
</dbReference>
<dbReference type="Gene3D" id="1.10.287.110">
    <property type="entry name" value="DnaJ domain"/>
    <property type="match status" value="1"/>
</dbReference>
<dbReference type="Proteomes" id="UP000264800">
    <property type="component" value="Unplaced"/>
</dbReference>
<dbReference type="SMART" id="SM00271">
    <property type="entry name" value="DnaJ"/>
    <property type="match status" value="1"/>
</dbReference>
<dbReference type="PROSITE" id="PS50076">
    <property type="entry name" value="DNAJ_2"/>
    <property type="match status" value="1"/>
</dbReference>
<dbReference type="STRING" id="37003.ENSKMAP00000009710"/>
<dbReference type="Ensembl" id="ENSKMAT00000009859.1">
    <property type="protein sequence ID" value="ENSKMAP00000009710.1"/>
    <property type="gene ID" value="ENSKMAG00000007295.1"/>
</dbReference>
<evidence type="ECO:0000313" key="3">
    <source>
        <dbReference type="Proteomes" id="UP000264800"/>
    </source>
</evidence>
<dbReference type="GeneTree" id="ENSGT00510000048685"/>
<accession>A0A3Q3A1N8</accession>
<reference evidence="2" key="1">
    <citation type="submission" date="2025-08" db="UniProtKB">
        <authorList>
            <consortium name="Ensembl"/>
        </authorList>
    </citation>
    <scope>IDENTIFICATION</scope>
</reference>
<dbReference type="InterPro" id="IPR053025">
    <property type="entry name" value="Mito_ATP_Synthase-Asso"/>
</dbReference>
<evidence type="ECO:0000259" key="1">
    <source>
        <dbReference type="PROSITE" id="PS50076"/>
    </source>
</evidence>
<dbReference type="Pfam" id="PF00226">
    <property type="entry name" value="DnaJ"/>
    <property type="match status" value="1"/>
</dbReference>